<dbReference type="RefSeq" id="WP_109677108.1">
    <property type="nucleotide sequence ID" value="NZ_QGDT01000013.1"/>
</dbReference>
<organism evidence="12 13">
    <name type="scientific">Dyadobacter jejuensis</name>
    <dbReference type="NCBI Taxonomy" id="1082580"/>
    <lineage>
        <taxon>Bacteria</taxon>
        <taxon>Pseudomonadati</taxon>
        <taxon>Bacteroidota</taxon>
        <taxon>Cytophagia</taxon>
        <taxon>Cytophagales</taxon>
        <taxon>Spirosomataceae</taxon>
        <taxon>Dyadobacter</taxon>
    </lineage>
</organism>
<comment type="catalytic activity">
    <reaction evidence="1">
        <text>Hydrolytically removes 5'-nucleotides successively from the 3'-hydroxy termini of 3'-hydroxy-terminated oligonucleotides.</text>
        <dbReference type="EC" id="3.1.4.1"/>
    </reaction>
</comment>
<dbReference type="Proteomes" id="UP000245880">
    <property type="component" value="Unassembled WGS sequence"/>
</dbReference>
<evidence type="ECO:0000256" key="6">
    <source>
        <dbReference type="ARBA" id="ARBA00022722"/>
    </source>
</evidence>
<evidence type="ECO:0000256" key="10">
    <source>
        <dbReference type="ARBA" id="ARBA00023211"/>
    </source>
</evidence>
<keyword evidence="8" id="KW-0378">Hydrolase</keyword>
<dbReference type="GO" id="GO:0004528">
    <property type="term" value="F:phosphodiesterase I activity"/>
    <property type="evidence" value="ECO:0007669"/>
    <property type="project" value="UniProtKB-EC"/>
</dbReference>
<feature type="domain" description="VRR-NUC" evidence="11">
    <location>
        <begin position="446"/>
        <end position="558"/>
    </location>
</feature>
<dbReference type="OrthoDB" id="9803913at2"/>
<dbReference type="EMBL" id="QGDT01000013">
    <property type="protein sequence ID" value="PWJ55617.1"/>
    <property type="molecule type" value="Genomic_DNA"/>
</dbReference>
<dbReference type="GO" id="GO:0003676">
    <property type="term" value="F:nucleic acid binding"/>
    <property type="evidence" value="ECO:0007669"/>
    <property type="project" value="InterPro"/>
</dbReference>
<keyword evidence="13" id="KW-1185">Reference proteome</keyword>
<dbReference type="GO" id="GO:0036297">
    <property type="term" value="P:interstrand cross-link repair"/>
    <property type="evidence" value="ECO:0007669"/>
    <property type="project" value="InterPro"/>
</dbReference>
<comment type="caution">
    <text evidence="12">The sequence shown here is derived from an EMBL/GenBank/DDBJ whole genome shotgun (WGS) entry which is preliminary data.</text>
</comment>
<evidence type="ECO:0000256" key="3">
    <source>
        <dbReference type="ARBA" id="ARBA00001946"/>
    </source>
</evidence>
<evidence type="ECO:0000256" key="4">
    <source>
        <dbReference type="ARBA" id="ARBA00005533"/>
    </source>
</evidence>
<accession>A0A316AZF2</accession>
<dbReference type="InterPro" id="IPR033315">
    <property type="entry name" value="Fan1-like"/>
</dbReference>
<dbReference type="PANTHER" id="PTHR15749:SF4">
    <property type="entry name" value="FANCONI-ASSOCIATED NUCLEASE 1"/>
    <property type="match status" value="1"/>
</dbReference>
<comment type="similarity">
    <text evidence="4">Belongs to the FAN1 family.</text>
</comment>
<dbReference type="InterPro" id="IPR011856">
    <property type="entry name" value="tRNA_endonuc-like_dom_sf"/>
</dbReference>
<comment type="cofactor">
    <cofactor evidence="3">
        <name>Mg(2+)</name>
        <dbReference type="ChEBI" id="CHEBI:18420"/>
    </cofactor>
</comment>
<keyword evidence="10" id="KW-0464">Manganese</keyword>
<dbReference type="AlphaFoldDB" id="A0A316AZF2"/>
<dbReference type="GO" id="GO:0046872">
    <property type="term" value="F:metal ion binding"/>
    <property type="evidence" value="ECO:0007669"/>
    <property type="project" value="UniProtKB-KW"/>
</dbReference>
<reference evidence="12 13" key="1">
    <citation type="submission" date="2018-03" db="EMBL/GenBank/DDBJ databases">
        <title>Genomic Encyclopedia of Archaeal and Bacterial Type Strains, Phase II (KMG-II): from individual species to whole genera.</title>
        <authorList>
            <person name="Goeker M."/>
        </authorList>
    </citation>
    <scope>NUCLEOTIDE SEQUENCE [LARGE SCALE GENOMIC DNA]</scope>
    <source>
        <strain evidence="12 13">DSM 100346</strain>
    </source>
</reference>
<dbReference type="Pfam" id="PF08774">
    <property type="entry name" value="VRR_NUC"/>
    <property type="match status" value="1"/>
</dbReference>
<dbReference type="InterPro" id="IPR014883">
    <property type="entry name" value="VRR_NUC"/>
</dbReference>
<name>A0A316AZF2_9BACT</name>
<dbReference type="Pfam" id="PF21315">
    <property type="entry name" value="FAN1_HTH"/>
    <property type="match status" value="1"/>
</dbReference>
<keyword evidence="9" id="KW-0460">Magnesium</keyword>
<sequence>MQPEEFPKDLPAKYYHSYFNQLITFVRQQYESILNTDELAFLNRYQALSEDAQCLFIRFSNRRRAYFRSGQIHYDELNDIPASLHELLESGFISELQADQADRLAEILELFTKPELLQVAKALEPEVMPIKSIKKADLVRWLNHEYDFSVLCSRLQDQEVIVKVNYELEFDLMKFLFFGNRYADMSEFIVRDLGHVRYESYDDQQYVVRFQSRKEMEDSLMVSLIKETFYTVQSEWLPEEIYDWFMNWYSGVTSDLSPKARPSLNRFITRFGAWLEKKKLPNQALVAYQLTDAVPSRERRVRLLNKLGEIDEALALCQEIGENPQNADERFFSQDYTEKMLKKKKRAIKSTTQALKMADYIELDEDFRHRVELGAITFFQQLGYDSFFSENEPWRNLFGLLFWDIIYDTNVQAIHNPLQRIPSDFFLPDFYIKREAKLLQKKNEIQDKQLLIDSVSNTYRQKLGITNVMVSWNEGALERVLKVIEHLTLEQLFAVLFEMAVNLRENTRGFPDILISKGTEYAFLEVKSPTDHLSAQQLHWQRFFEKHQISSRIVRIRWQNTERTTADLQ</sequence>
<evidence type="ECO:0000256" key="7">
    <source>
        <dbReference type="ARBA" id="ARBA00022723"/>
    </source>
</evidence>
<comment type="cofactor">
    <cofactor evidence="2">
        <name>Mn(2+)</name>
        <dbReference type="ChEBI" id="CHEBI:29035"/>
    </cofactor>
</comment>
<evidence type="ECO:0000256" key="2">
    <source>
        <dbReference type="ARBA" id="ARBA00001936"/>
    </source>
</evidence>
<dbReference type="Gene3D" id="3.40.1350.10">
    <property type="match status" value="1"/>
</dbReference>
<evidence type="ECO:0000259" key="11">
    <source>
        <dbReference type="SMART" id="SM00990"/>
    </source>
</evidence>
<proteinExistence type="inferred from homology"/>
<evidence type="ECO:0000256" key="1">
    <source>
        <dbReference type="ARBA" id="ARBA00000983"/>
    </source>
</evidence>
<evidence type="ECO:0000256" key="5">
    <source>
        <dbReference type="ARBA" id="ARBA00012029"/>
    </source>
</evidence>
<dbReference type="SMART" id="SM00990">
    <property type="entry name" value="VRR_NUC"/>
    <property type="match status" value="1"/>
</dbReference>
<dbReference type="InterPro" id="IPR049125">
    <property type="entry name" value="FAN1-like_WH"/>
</dbReference>
<evidence type="ECO:0000256" key="8">
    <source>
        <dbReference type="ARBA" id="ARBA00022801"/>
    </source>
</evidence>
<keyword evidence="6" id="KW-0540">Nuclease</keyword>
<keyword evidence="7" id="KW-0479">Metal-binding</keyword>
<evidence type="ECO:0000313" key="13">
    <source>
        <dbReference type="Proteomes" id="UP000245880"/>
    </source>
</evidence>
<evidence type="ECO:0000313" key="12">
    <source>
        <dbReference type="EMBL" id="PWJ55617.1"/>
    </source>
</evidence>
<gene>
    <name evidence="12" type="ORF">CLV98_11393</name>
</gene>
<dbReference type="PANTHER" id="PTHR15749">
    <property type="entry name" value="FANCONI-ASSOCIATED NUCLEASE 1"/>
    <property type="match status" value="1"/>
</dbReference>
<dbReference type="EC" id="3.1.4.1" evidence="5"/>
<protein>
    <recommendedName>
        <fullName evidence="5">phosphodiesterase I</fullName>
        <ecNumber evidence="5">3.1.4.1</ecNumber>
    </recommendedName>
</protein>
<evidence type="ECO:0000256" key="9">
    <source>
        <dbReference type="ARBA" id="ARBA00022842"/>
    </source>
</evidence>